<evidence type="ECO:0000256" key="13">
    <source>
        <dbReference type="PIRSR" id="PIRSR036958-1"/>
    </source>
</evidence>
<dbReference type="GO" id="GO:0005525">
    <property type="term" value="F:GTP binding"/>
    <property type="evidence" value="ECO:0007669"/>
    <property type="project" value="UniProtKB-UniRule"/>
</dbReference>
<feature type="compositionally biased region" description="Basic residues" evidence="16">
    <location>
        <begin position="561"/>
        <end position="584"/>
    </location>
</feature>
<dbReference type="GO" id="GO:0006370">
    <property type="term" value="P:7-methylguanosine mRNA capping"/>
    <property type="evidence" value="ECO:0000318"/>
    <property type="project" value="GO_Central"/>
</dbReference>
<dbReference type="CDD" id="cd17664">
    <property type="entry name" value="Mce1_N"/>
    <property type="match status" value="1"/>
</dbReference>
<comment type="catalytic activity">
    <reaction evidence="12">
        <text>a 5'-end triphospho-ribonucleoside in mRNA + H2O = a 5'-end diphospho-ribonucleoside in mRNA + phosphate + H(+)</text>
        <dbReference type="Rhea" id="RHEA:67004"/>
        <dbReference type="Rhea" id="RHEA-COMP:17164"/>
        <dbReference type="Rhea" id="RHEA-COMP:17165"/>
        <dbReference type="ChEBI" id="CHEBI:15377"/>
        <dbReference type="ChEBI" id="CHEBI:15378"/>
        <dbReference type="ChEBI" id="CHEBI:43474"/>
        <dbReference type="ChEBI" id="CHEBI:167616"/>
        <dbReference type="ChEBI" id="CHEBI:167618"/>
        <dbReference type="EC" id="3.6.1.74"/>
    </reaction>
</comment>
<dbReference type="PROSITE" id="PS50054">
    <property type="entry name" value="TYR_PHOSPHATASE_DUAL"/>
    <property type="match status" value="1"/>
</dbReference>
<dbReference type="PROSITE" id="PS50056">
    <property type="entry name" value="TYR_PHOSPHATASE_2"/>
    <property type="match status" value="1"/>
</dbReference>
<keyword evidence="3 12" id="KW-0808">Transferase</keyword>
<dbReference type="EC" id="2.7.7.50" evidence="12"/>
<dbReference type="CDD" id="cd07895">
    <property type="entry name" value="Adenylation_mRNA_capping"/>
    <property type="match status" value="1"/>
</dbReference>
<dbReference type="Gene3D" id="2.40.50.140">
    <property type="entry name" value="Nucleic acid-binding proteins"/>
    <property type="match status" value="1"/>
</dbReference>
<dbReference type="InterPro" id="IPR020422">
    <property type="entry name" value="TYR_PHOSPHATASE_DUAL_dom"/>
</dbReference>
<evidence type="ECO:0000256" key="16">
    <source>
        <dbReference type="SAM" id="MobiDB-lite"/>
    </source>
</evidence>
<evidence type="ECO:0000256" key="15">
    <source>
        <dbReference type="PIRSR" id="PIRSR036958-3"/>
    </source>
</evidence>
<dbReference type="FunFam" id="2.40.50.140:FF:000291">
    <property type="entry name" value="mRNA-capping enzyme"/>
    <property type="match status" value="1"/>
</dbReference>
<dbReference type="AlphaFoldDB" id="A7S832"/>
<feature type="region of interest" description="Disordered" evidence="16">
    <location>
        <begin position="174"/>
        <end position="224"/>
    </location>
</feature>
<comment type="function">
    <text evidence="12">Bifunctional mRNA-capping enzyme exhibiting RNA 5'-triphosphate monophosphatase activity in the N-terminal part and mRNA guanylyltransferase activity in the C-terminal part. Catalyzes the first two steps of cap formation: by removing the gamma-phosphate from the 5'-triphosphate end of nascent mRNA to yield a diphosphate end, and by transferring the GMP moiety of GTP to the 5'-diphosphate terminus of RNA via a covalent enzyme-GMP reaction intermediate.</text>
</comment>
<dbReference type="GO" id="GO:0140818">
    <property type="term" value="F:mRNA 5'-triphosphate monophosphatase activity"/>
    <property type="evidence" value="ECO:0007669"/>
    <property type="project" value="UniProtKB-EC"/>
</dbReference>
<feature type="domain" description="Tyrosine specific protein phosphatases" evidence="18">
    <location>
        <begin position="102"/>
        <end position="169"/>
    </location>
</feature>
<evidence type="ECO:0000256" key="6">
    <source>
        <dbReference type="ARBA" id="ARBA00022801"/>
    </source>
</evidence>
<dbReference type="OMA" id="LGPPDRW"/>
<evidence type="ECO:0000256" key="12">
    <source>
        <dbReference type="PIRNR" id="PIRNR036958"/>
    </source>
</evidence>
<dbReference type="InterPro" id="IPR016130">
    <property type="entry name" value="Tyr_Pase_AS"/>
</dbReference>
<feature type="compositionally biased region" description="Acidic residues" evidence="16">
    <location>
        <begin position="191"/>
        <end position="210"/>
    </location>
</feature>
<dbReference type="PIRSF" id="PIRSF036958">
    <property type="entry name" value="mRNA_capping_HCE"/>
    <property type="match status" value="1"/>
</dbReference>
<dbReference type="STRING" id="45351.A7S832"/>
<evidence type="ECO:0000256" key="11">
    <source>
        <dbReference type="ARBA" id="ARBA00044624"/>
    </source>
</evidence>
<dbReference type="InterPro" id="IPR001339">
    <property type="entry name" value="mRNA_cap_enzyme_adenylation"/>
</dbReference>
<evidence type="ECO:0000256" key="4">
    <source>
        <dbReference type="ARBA" id="ARBA00022695"/>
    </source>
</evidence>
<evidence type="ECO:0000256" key="14">
    <source>
        <dbReference type="PIRSR" id="PIRSR036958-2"/>
    </source>
</evidence>
<dbReference type="PROSITE" id="PS00383">
    <property type="entry name" value="TYR_PHOSPHATASE_1"/>
    <property type="match status" value="1"/>
</dbReference>
<protein>
    <recommendedName>
        <fullName evidence="12">mRNA-capping enzyme</fullName>
    </recommendedName>
    <domain>
        <recommendedName>
            <fullName evidence="12">mRNA 5'-triphosphate monophosphatase</fullName>
            <ecNumber evidence="12">3.6.1.74</ecNumber>
        </recommendedName>
        <alternativeName>
            <fullName evidence="12">mRNA 5'-phosphatase</fullName>
        </alternativeName>
    </domain>
    <domain>
        <recommendedName>
            <fullName evidence="12">mRNA guanylyltransferase</fullName>
            <ecNumber evidence="12">2.7.7.50</ecNumber>
        </recommendedName>
        <alternativeName>
            <fullName evidence="12">GTP--RNA guanylyltransferase</fullName>
            <shortName evidence="12">GTase</shortName>
        </alternativeName>
    </domain>
</protein>
<dbReference type="Pfam" id="PF01331">
    <property type="entry name" value="mRNA_cap_enzyme"/>
    <property type="match status" value="2"/>
</dbReference>
<keyword evidence="6 12" id="KW-0378">Hydrolase</keyword>
<evidence type="ECO:0000259" key="18">
    <source>
        <dbReference type="PROSITE" id="PS50056"/>
    </source>
</evidence>
<feature type="active site" description="Phosphocysteine intermediate" evidence="13">
    <location>
        <position position="124"/>
    </location>
</feature>
<evidence type="ECO:0000313" key="20">
    <source>
        <dbReference type="Proteomes" id="UP000001593"/>
    </source>
</evidence>
<dbReference type="SUPFAM" id="SSF56091">
    <property type="entry name" value="DNA ligase/mRNA capping enzyme, catalytic domain"/>
    <property type="match status" value="1"/>
</dbReference>
<keyword evidence="10 12" id="KW-0539">Nucleus</keyword>
<feature type="binding site" evidence="15">
    <location>
        <position position="315"/>
    </location>
    <ligand>
        <name>GTP</name>
        <dbReference type="ChEBI" id="CHEBI:37565"/>
    </ligand>
</feature>
<gene>
    <name evidence="19" type="ORF">NEMVEDRAFT_v1g243494</name>
</gene>
<keyword evidence="5 12" id="KW-0547">Nucleotide-binding</keyword>
<dbReference type="HOGENOM" id="CLU_021710_3_0_1"/>
<dbReference type="SUPFAM" id="SSF52799">
    <property type="entry name" value="(Phosphotyrosine protein) phosphatases II"/>
    <property type="match status" value="1"/>
</dbReference>
<evidence type="ECO:0000259" key="17">
    <source>
        <dbReference type="PROSITE" id="PS50054"/>
    </source>
</evidence>
<keyword evidence="2 12" id="KW-0507">mRNA processing</keyword>
<dbReference type="Gene3D" id="3.30.470.30">
    <property type="entry name" value="DNA ligase/mRNA capping enzyme"/>
    <property type="match status" value="1"/>
</dbReference>
<dbReference type="InterPro" id="IPR017074">
    <property type="entry name" value="mRNA_cap_enz_bifunc"/>
</dbReference>
<feature type="region of interest" description="Disordered" evidence="16">
    <location>
        <begin position="561"/>
        <end position="590"/>
    </location>
</feature>
<dbReference type="Pfam" id="PF03919">
    <property type="entry name" value="mRNA_cap_C"/>
    <property type="match status" value="1"/>
</dbReference>
<keyword evidence="7" id="KW-0904">Protein phosphatase</keyword>
<dbReference type="InterPro" id="IPR029021">
    <property type="entry name" value="Prot-tyrosine_phosphatase-like"/>
</dbReference>
<evidence type="ECO:0000256" key="1">
    <source>
        <dbReference type="ARBA" id="ARBA00004123"/>
    </source>
</evidence>
<dbReference type="Gene3D" id="3.90.190.10">
    <property type="entry name" value="Protein tyrosine phosphatase superfamily"/>
    <property type="match status" value="1"/>
</dbReference>
<dbReference type="InterPro" id="IPR000387">
    <property type="entry name" value="Tyr_Pase_dom"/>
</dbReference>
<dbReference type="PhylomeDB" id="A7S832"/>
<dbReference type="SUPFAM" id="SSF50249">
    <property type="entry name" value="Nucleic acid-binding proteins"/>
    <property type="match status" value="1"/>
</dbReference>
<dbReference type="FunFam" id="3.30.470.30:FF:000040">
    <property type="entry name" value="mRNA-capping enzyme"/>
    <property type="match status" value="1"/>
</dbReference>
<dbReference type="EC" id="3.6.1.74" evidence="12"/>
<evidence type="ECO:0000256" key="8">
    <source>
        <dbReference type="ARBA" id="ARBA00023042"/>
    </source>
</evidence>
<comment type="subcellular location">
    <subcellularLocation>
        <location evidence="1 12">Nucleus</location>
    </subcellularLocation>
</comment>
<evidence type="ECO:0000256" key="10">
    <source>
        <dbReference type="ARBA" id="ARBA00023242"/>
    </source>
</evidence>
<keyword evidence="8 12" id="KW-0506">mRNA capping</keyword>
<dbReference type="FunFam" id="3.90.190.10:FF:000040">
    <property type="entry name" value="mRNA-capping enzyme"/>
    <property type="match status" value="1"/>
</dbReference>
<name>A7S832_NEMVE</name>
<feature type="active site" description="N6-GMP-lysine intermediate" evidence="14">
    <location>
        <position position="294"/>
    </location>
</feature>
<dbReference type="PANTHER" id="PTHR10367">
    <property type="entry name" value="MRNA-CAPPING ENZYME"/>
    <property type="match status" value="1"/>
</dbReference>
<evidence type="ECO:0000256" key="5">
    <source>
        <dbReference type="ARBA" id="ARBA00022741"/>
    </source>
</evidence>
<dbReference type="InterPro" id="IPR013846">
    <property type="entry name" value="mRNA_cap_enzyme_C"/>
</dbReference>
<evidence type="ECO:0000256" key="2">
    <source>
        <dbReference type="ARBA" id="ARBA00022664"/>
    </source>
</evidence>
<evidence type="ECO:0000256" key="9">
    <source>
        <dbReference type="ARBA" id="ARBA00023134"/>
    </source>
</evidence>
<dbReference type="InParanoid" id="A7S832"/>
<dbReference type="GO" id="GO:0004651">
    <property type="term" value="F:polynucleotide 5'-phosphatase activity"/>
    <property type="evidence" value="ECO:0007669"/>
    <property type="project" value="UniProtKB-UniRule"/>
</dbReference>
<evidence type="ECO:0000256" key="7">
    <source>
        <dbReference type="ARBA" id="ARBA00022912"/>
    </source>
</evidence>
<dbReference type="InterPro" id="IPR012340">
    <property type="entry name" value="NA-bd_OB-fold"/>
</dbReference>
<dbReference type="PANTHER" id="PTHR10367:SF17">
    <property type="entry name" value="MRNA-CAPPING ENZYME"/>
    <property type="match status" value="1"/>
</dbReference>
<feature type="binding site" evidence="15">
    <location>
        <begin position="343"/>
        <end position="345"/>
    </location>
    <ligand>
        <name>GTP</name>
        <dbReference type="ChEBI" id="CHEBI:37565"/>
    </ligand>
</feature>
<dbReference type="FunCoup" id="A7S832">
    <property type="interactions" value="816"/>
</dbReference>
<organism evidence="19 20">
    <name type="scientific">Nematostella vectensis</name>
    <name type="common">Starlet sea anemone</name>
    <dbReference type="NCBI Taxonomy" id="45351"/>
    <lineage>
        <taxon>Eukaryota</taxon>
        <taxon>Metazoa</taxon>
        <taxon>Cnidaria</taxon>
        <taxon>Anthozoa</taxon>
        <taxon>Hexacorallia</taxon>
        <taxon>Actiniaria</taxon>
        <taxon>Edwardsiidae</taxon>
        <taxon>Nematostella</taxon>
    </lineage>
</organism>
<evidence type="ECO:0000313" key="19">
    <source>
        <dbReference type="EMBL" id="EDO40094.1"/>
    </source>
</evidence>
<reference evidence="19 20" key="1">
    <citation type="journal article" date="2007" name="Science">
        <title>Sea anemone genome reveals ancestral eumetazoan gene repertoire and genomic organization.</title>
        <authorList>
            <person name="Putnam N.H."/>
            <person name="Srivastava M."/>
            <person name="Hellsten U."/>
            <person name="Dirks B."/>
            <person name="Chapman J."/>
            <person name="Salamov A."/>
            <person name="Terry A."/>
            <person name="Shapiro H."/>
            <person name="Lindquist E."/>
            <person name="Kapitonov V.V."/>
            <person name="Jurka J."/>
            <person name="Genikhovich G."/>
            <person name="Grigoriev I.V."/>
            <person name="Lucas S.M."/>
            <person name="Steele R.E."/>
            <person name="Finnerty J.R."/>
            <person name="Technau U."/>
            <person name="Martindale M.Q."/>
            <person name="Rokhsar D.S."/>
        </authorList>
    </citation>
    <scope>NUCLEOTIDE SEQUENCE [LARGE SCALE GENOMIC DNA]</scope>
    <source>
        <strain evidence="20">CH2 X CH6</strain>
    </source>
</reference>
<sequence>MAIPPRWLNCPRKSQVIADRFFAFKTPLSSRYDDQIPEANRFQLPMLCSYFQTLKVKVGLIIDLTNTNRFYDKNELERLTGIKHVKLQCRGHGETPSPDQTQLFINICCRYWDKNPGELIGVHCTHGFNRTGFLIISYLVEKEDWSIEAAVECFTKCRPPGIYKQEYLNELSRRYGDSADPPSAPELPDWCYEDEGISDKDEEDGEEEDSNNAGPGNRRKKRRKAPGFPLKAAKFVDGVDGVEVVPSPKCEEIQDMCQEMCKFELNGFPGSQPVSMDRQNIRFLHEKDYRVSWKADGTRYMMLVVGEGQVYLIDRDNAVFSAPQFRFPQRKNPREHIFDTLIDGEMVFDKEGDKIHPRYLAYDIIKFQVPGKIVPGHAPCATCFDVQQGLLNKTQEPFSIRAKQFFPLEKTAWILEHWVPKLTHENDGLIFNPAEDPYLPGRQASVLKWKPHTLNSVDFILKIATVKQEGCLPRSVGYLMVGGFDRPFAEIKVTKELKAYNNRVIECTWDNKEWKFLRVREDKSHANAYTTAQGVCESIRNPVTKEWLLEVIEKYRFRKDNHHHRPHQHHQQQHHHSQQQHRPHPAQAPS</sequence>
<evidence type="ECO:0000256" key="3">
    <source>
        <dbReference type="ARBA" id="ARBA00022679"/>
    </source>
</evidence>
<comment type="similarity">
    <text evidence="12">In the C-terminal section; belongs to the eukaryotic GTase family.</text>
</comment>
<dbReference type="GO" id="GO:0005634">
    <property type="term" value="C:nucleus"/>
    <property type="evidence" value="ECO:0007669"/>
    <property type="project" value="UniProtKB-SubCell"/>
</dbReference>
<feature type="binding site" evidence="15">
    <location>
        <begin position="448"/>
        <end position="450"/>
    </location>
    <ligand>
        <name>GTP</name>
        <dbReference type="ChEBI" id="CHEBI:37565"/>
    </ligand>
</feature>
<dbReference type="GO" id="GO:0004484">
    <property type="term" value="F:mRNA guanylyltransferase activity"/>
    <property type="evidence" value="ECO:0000318"/>
    <property type="project" value="GO_Central"/>
</dbReference>
<accession>A7S832</accession>
<dbReference type="Proteomes" id="UP000001593">
    <property type="component" value="Unassembled WGS sequence"/>
</dbReference>
<keyword evidence="4 12" id="KW-0548">Nucleotidyltransferase</keyword>
<keyword evidence="20" id="KW-1185">Reference proteome</keyword>
<dbReference type="InterPro" id="IPR051029">
    <property type="entry name" value="mRNA_Capping_Enz/RNA_Phosphat"/>
</dbReference>
<dbReference type="eggNOG" id="KOG2386">
    <property type="taxonomic scope" value="Eukaryota"/>
</dbReference>
<keyword evidence="9 12" id="KW-0342">GTP-binding</keyword>
<proteinExistence type="inferred from homology"/>
<dbReference type="EMBL" id="DS469596">
    <property type="protein sequence ID" value="EDO40094.1"/>
    <property type="molecule type" value="Genomic_DNA"/>
</dbReference>
<dbReference type="Pfam" id="PF00782">
    <property type="entry name" value="DSPc"/>
    <property type="match status" value="1"/>
</dbReference>
<feature type="domain" description="Tyrosine-protein phosphatase" evidence="17">
    <location>
        <begin position="21"/>
        <end position="181"/>
    </location>
</feature>
<comment type="similarity">
    <text evidence="12">In the N-terminal section; belongs to the non-receptor class of the protein-tyrosine phosphatase family.</text>
</comment>
<comment type="catalytic activity">
    <reaction evidence="11">
        <text>a 5'-end diphospho-ribonucleoside in mRNA + GTP + H(+) = a 5'-end (5'-triphosphoguanosine)-ribonucleoside in mRNA + diphosphate</text>
        <dbReference type="Rhea" id="RHEA:67012"/>
        <dbReference type="Rhea" id="RHEA-COMP:17165"/>
        <dbReference type="Rhea" id="RHEA-COMP:17166"/>
        <dbReference type="ChEBI" id="CHEBI:15378"/>
        <dbReference type="ChEBI" id="CHEBI:33019"/>
        <dbReference type="ChEBI" id="CHEBI:37565"/>
        <dbReference type="ChEBI" id="CHEBI:167616"/>
        <dbReference type="ChEBI" id="CHEBI:167617"/>
        <dbReference type="EC" id="2.7.7.50"/>
    </reaction>
    <physiologicalReaction direction="left-to-right" evidence="11">
        <dbReference type="Rhea" id="RHEA:67013"/>
    </physiologicalReaction>
</comment>
<feature type="binding site" evidence="15">
    <location>
        <begin position="518"/>
        <end position="523"/>
    </location>
    <ligand>
        <name>GTP</name>
        <dbReference type="ChEBI" id="CHEBI:37565"/>
    </ligand>
</feature>
<dbReference type="InterPro" id="IPR000340">
    <property type="entry name" value="Dual-sp_phosphatase_cat-dom"/>
</dbReference>
<dbReference type="GO" id="GO:0005524">
    <property type="term" value="F:ATP binding"/>
    <property type="evidence" value="ECO:0007669"/>
    <property type="project" value="InterPro"/>
</dbReference>
<dbReference type="GO" id="GO:0004721">
    <property type="term" value="F:phosphoprotein phosphatase activity"/>
    <property type="evidence" value="ECO:0007669"/>
    <property type="project" value="UniProtKB-UniRule"/>
</dbReference>
<feature type="binding site" evidence="15">
    <location>
        <position position="299"/>
    </location>
    <ligand>
        <name>GTP</name>
        <dbReference type="ChEBI" id="CHEBI:37565"/>
    </ligand>
</feature>